<dbReference type="EMBL" id="JBHTKA010000003">
    <property type="protein sequence ID" value="MFD1000096.1"/>
    <property type="molecule type" value="Genomic_DNA"/>
</dbReference>
<dbReference type="InterPro" id="IPR000794">
    <property type="entry name" value="Beta-ketoacyl_synthase"/>
</dbReference>
<protein>
    <submittedName>
        <fullName evidence="3">Beta-ketoacyl synthase chain length factor</fullName>
    </submittedName>
</protein>
<reference evidence="4" key="1">
    <citation type="journal article" date="2019" name="Int. J. Syst. Evol. Microbiol.">
        <title>The Global Catalogue of Microorganisms (GCM) 10K type strain sequencing project: providing services to taxonomists for standard genome sequencing and annotation.</title>
        <authorList>
            <consortium name="The Broad Institute Genomics Platform"/>
            <consortium name="The Broad Institute Genome Sequencing Center for Infectious Disease"/>
            <person name="Wu L."/>
            <person name="Ma J."/>
        </authorList>
    </citation>
    <scope>NUCLEOTIDE SEQUENCE [LARGE SCALE GENOMIC DNA]</scope>
    <source>
        <strain evidence="4">CCUG 58938</strain>
    </source>
</reference>
<feature type="domain" description="Beta-ketoacyl synthase-like N-terminal" evidence="2">
    <location>
        <begin position="47"/>
        <end position="184"/>
    </location>
</feature>
<gene>
    <name evidence="3" type="ORF">ACFQ21_12305</name>
</gene>
<dbReference type="Pfam" id="PF13723">
    <property type="entry name" value="Ketoacyl-synt_2"/>
    <property type="match status" value="1"/>
</dbReference>
<evidence type="ECO:0000313" key="3">
    <source>
        <dbReference type="EMBL" id="MFD1000096.1"/>
    </source>
</evidence>
<name>A0ABW3K4J2_9BACT</name>
<dbReference type="InterPro" id="IPR014030">
    <property type="entry name" value="Ketoacyl_synth_N"/>
</dbReference>
<proteinExistence type="predicted"/>
<keyword evidence="1" id="KW-0808">Transferase</keyword>
<dbReference type="PANTHER" id="PTHR11712">
    <property type="entry name" value="POLYKETIDE SYNTHASE-RELATED"/>
    <property type="match status" value="1"/>
</dbReference>
<dbReference type="RefSeq" id="WP_377579411.1">
    <property type="nucleotide sequence ID" value="NZ_JBHTKA010000003.1"/>
</dbReference>
<keyword evidence="4" id="KW-1185">Reference proteome</keyword>
<evidence type="ECO:0000313" key="4">
    <source>
        <dbReference type="Proteomes" id="UP001597112"/>
    </source>
</evidence>
<evidence type="ECO:0000259" key="2">
    <source>
        <dbReference type="Pfam" id="PF13723"/>
    </source>
</evidence>
<comment type="caution">
    <text evidence="3">The sequence shown here is derived from an EMBL/GenBank/DDBJ whole genome shotgun (WGS) entry which is preliminary data.</text>
</comment>
<dbReference type="Gene3D" id="3.40.47.10">
    <property type="match status" value="1"/>
</dbReference>
<accession>A0ABW3K4J2</accession>
<sequence length="359" mass="40148">MTGQPVYYINGIGILSPQKTFDNDVFLAELSSYHENVLTCVTPEFKNYINPIQLRRLSRMLRIGLTAATICLRDAKVQTPQGIITGTGYGFLDETAKFLRELLEQHEKQLTPTYFMQSTYNALSGLIALSVKCMGYNNAYVSRGLAFENVLDDAMLKLIETPDANYLVGAFDEAAEVQFLASTRASHFKTEQINNLDLFNTTTKGSIQGEGAAFFMLSGKASDTTWCALHDMQFVYNPVDIAEVKTSIASFLKKNSISIQDIDLWIDGASGDIEHDRMMNDLAASTFKDIFHTRFKHLCGESCTASSFALWLGASILRHQQVPAAIKVHTEKHPAQLNTILIVNQYMNKNFSFFLLKQV</sequence>
<dbReference type="PANTHER" id="PTHR11712:SF336">
    <property type="entry name" value="3-OXOACYL-[ACYL-CARRIER-PROTEIN] SYNTHASE, MITOCHONDRIAL"/>
    <property type="match status" value="1"/>
</dbReference>
<dbReference type="SUPFAM" id="SSF53901">
    <property type="entry name" value="Thiolase-like"/>
    <property type="match status" value="2"/>
</dbReference>
<dbReference type="InterPro" id="IPR016039">
    <property type="entry name" value="Thiolase-like"/>
</dbReference>
<organism evidence="3 4">
    <name type="scientific">Ohtaekwangia kribbensis</name>
    <dbReference type="NCBI Taxonomy" id="688913"/>
    <lineage>
        <taxon>Bacteria</taxon>
        <taxon>Pseudomonadati</taxon>
        <taxon>Bacteroidota</taxon>
        <taxon>Cytophagia</taxon>
        <taxon>Cytophagales</taxon>
        <taxon>Fulvivirgaceae</taxon>
        <taxon>Ohtaekwangia</taxon>
    </lineage>
</organism>
<evidence type="ECO:0000256" key="1">
    <source>
        <dbReference type="ARBA" id="ARBA00022679"/>
    </source>
</evidence>
<dbReference type="Proteomes" id="UP001597112">
    <property type="component" value="Unassembled WGS sequence"/>
</dbReference>